<feature type="transmembrane region" description="Helical" evidence="5">
    <location>
        <begin position="44"/>
        <end position="65"/>
    </location>
</feature>
<evidence type="ECO:0000313" key="8">
    <source>
        <dbReference type="EMBL" id="TGL59705.1"/>
    </source>
</evidence>
<dbReference type="PANTHER" id="PTHR32089:SF112">
    <property type="entry name" value="LYSOZYME-LIKE PROTEIN-RELATED"/>
    <property type="match status" value="1"/>
</dbReference>
<dbReference type="Gene3D" id="1.10.287.950">
    <property type="entry name" value="Methyl-accepting chemotaxis protein"/>
    <property type="match status" value="1"/>
</dbReference>
<keyword evidence="1 3" id="KW-0807">Transducer</keyword>
<feature type="domain" description="Methyl-accepting transducer" evidence="6">
    <location>
        <begin position="540"/>
        <end position="804"/>
    </location>
</feature>
<keyword evidence="5" id="KW-1133">Transmembrane helix</keyword>
<dbReference type="CDD" id="cd06225">
    <property type="entry name" value="HAMP"/>
    <property type="match status" value="1"/>
</dbReference>
<dbReference type="Pfam" id="PF00015">
    <property type="entry name" value="MCPsignal"/>
    <property type="match status" value="1"/>
</dbReference>
<proteinExistence type="inferred from homology"/>
<evidence type="ECO:0000256" key="5">
    <source>
        <dbReference type="SAM" id="Phobius"/>
    </source>
</evidence>
<dbReference type="GO" id="GO:0007165">
    <property type="term" value="P:signal transduction"/>
    <property type="evidence" value="ECO:0007669"/>
    <property type="project" value="UniProtKB-KW"/>
</dbReference>
<organism evidence="8 9">
    <name type="scientific">Leptospira ognonensis</name>
    <dbReference type="NCBI Taxonomy" id="2484945"/>
    <lineage>
        <taxon>Bacteria</taxon>
        <taxon>Pseudomonadati</taxon>
        <taxon>Spirochaetota</taxon>
        <taxon>Spirochaetia</taxon>
        <taxon>Leptospirales</taxon>
        <taxon>Leptospiraceae</taxon>
        <taxon>Leptospira</taxon>
    </lineage>
</organism>
<dbReference type="PROSITE" id="PS50885">
    <property type="entry name" value="HAMP"/>
    <property type="match status" value="1"/>
</dbReference>
<dbReference type="AlphaFoldDB" id="A0A4V3JRE6"/>
<protein>
    <submittedName>
        <fullName evidence="8">HAMP domain-containing protein</fullName>
    </submittedName>
</protein>
<reference evidence="8" key="1">
    <citation type="journal article" date="2019" name="PLoS Negl. Trop. Dis.">
        <title>Revisiting the worldwide diversity of Leptospira species in the environment.</title>
        <authorList>
            <person name="Vincent A.T."/>
            <person name="Schiettekatte O."/>
            <person name="Bourhy P."/>
            <person name="Veyrier F.J."/>
            <person name="Picardeau M."/>
        </authorList>
    </citation>
    <scope>NUCLEOTIDE SEQUENCE [LARGE SCALE GENOMIC DNA]</scope>
    <source>
        <strain evidence="8">201702476</strain>
    </source>
</reference>
<evidence type="ECO:0000259" key="7">
    <source>
        <dbReference type="PROSITE" id="PS50885"/>
    </source>
</evidence>
<evidence type="ECO:0000256" key="4">
    <source>
        <dbReference type="SAM" id="Coils"/>
    </source>
</evidence>
<sequence>MKIRSFLNFFIIRAEVFNFVFAVPALLSYLFYFTEWRADQIEEILFGSVIATLFYILFSILTYYVRFSAFRNYESEAKSGTVSNETIHSVVFWTSHFTTASCFDIIFRYASSSLVFFGYLLFQLPSANVILFGEIGIAIFFTITFSLLFIFIFSEYTLRKFGLDTLFPLLKTKLPDGFAKDHLARILTAQTLLSFLFVIMLIFVVNYRLNFKEETAVIRDSMKSGVFGSETVLRLTLVEFRDKLTTSIFGSTNLRKPIFARKKDQIQAVLNAIHLANTNHATEALFYYNPSEGIFISTNDYKIKDQKNAFTIRDEALSKSGPMRHTSIKSPLSGEMISPYTLPVYEDNVFQGYVGGFLNIGKLGHFILGNISIGQGGKSGLIDEEGIIVYSPDRKLIGSSGKAESKFKPFFGTAEAFQIFDIIENRKPVRVAFIHNPEFQYYIYTTYEISELYERSMLSLLNTLIISVISLVIIGVLTVIAIESKLTPLAMMKENLNHMVRGNLSSQFSTNSQDEIGNMAQSLITFQQKLKFIVANTQNTAVQLSESSLEILESMVQLSDAAQSQAAGSEEISASVEQITAGIESVAARADTQSFTLKSLMRKMEDLNEAISDIDKSFTQADIKVDEITKEAKLGEISLNDMKKSMDKIYESSTEMTSVIEIIHNISEQINLLSLNAAIEAARAGASGRGFAVVADEISKLADKTAKSIDDIEALIEQNEDEIKVGQEKIDHSIHTLSGTISGVNAINEMTKKIRTVVKRQMDTNEEVNEGVIQIRELSDMIKNATEEQKIAMMEISRSIAEINNHAQTTALSSEGVRDNAQNMTHLSENLQAEINYFHV</sequence>
<feature type="transmembrane region" description="Helical" evidence="5">
    <location>
        <begin position="105"/>
        <end position="122"/>
    </location>
</feature>
<feature type="domain" description="HAMP" evidence="7">
    <location>
        <begin position="483"/>
        <end position="535"/>
    </location>
</feature>
<dbReference type="GO" id="GO:0016020">
    <property type="term" value="C:membrane"/>
    <property type="evidence" value="ECO:0007669"/>
    <property type="project" value="InterPro"/>
</dbReference>
<dbReference type="Gene3D" id="3.30.450.20">
    <property type="entry name" value="PAS domain"/>
    <property type="match status" value="1"/>
</dbReference>
<dbReference type="SUPFAM" id="SSF58104">
    <property type="entry name" value="Methyl-accepting chemotaxis protein (MCP) signaling domain"/>
    <property type="match status" value="1"/>
</dbReference>
<evidence type="ECO:0000256" key="1">
    <source>
        <dbReference type="ARBA" id="ARBA00023224"/>
    </source>
</evidence>
<dbReference type="PANTHER" id="PTHR32089">
    <property type="entry name" value="METHYL-ACCEPTING CHEMOTAXIS PROTEIN MCPB"/>
    <property type="match status" value="1"/>
</dbReference>
<evidence type="ECO:0000256" key="2">
    <source>
        <dbReference type="ARBA" id="ARBA00029447"/>
    </source>
</evidence>
<dbReference type="EMBL" id="RQGD01000023">
    <property type="protein sequence ID" value="TGL59705.1"/>
    <property type="molecule type" value="Genomic_DNA"/>
</dbReference>
<feature type="transmembrane region" description="Helical" evidence="5">
    <location>
        <begin position="183"/>
        <end position="205"/>
    </location>
</feature>
<feature type="transmembrane region" description="Helical" evidence="5">
    <location>
        <begin position="6"/>
        <end position="32"/>
    </location>
</feature>
<evidence type="ECO:0000259" key="6">
    <source>
        <dbReference type="PROSITE" id="PS50111"/>
    </source>
</evidence>
<keyword evidence="9" id="KW-1185">Reference proteome</keyword>
<keyword evidence="4" id="KW-0175">Coiled coil</keyword>
<evidence type="ECO:0000256" key="3">
    <source>
        <dbReference type="PROSITE-ProRule" id="PRU00284"/>
    </source>
</evidence>
<keyword evidence="5" id="KW-0812">Transmembrane</keyword>
<comment type="caution">
    <text evidence="8">The sequence shown here is derived from an EMBL/GenBank/DDBJ whole genome shotgun (WGS) entry which is preliminary data.</text>
</comment>
<dbReference type="InterPro" id="IPR004089">
    <property type="entry name" value="MCPsignal_dom"/>
</dbReference>
<dbReference type="RefSeq" id="WP_135623394.1">
    <property type="nucleotide sequence ID" value="NZ_RQGD01000023.1"/>
</dbReference>
<evidence type="ECO:0000313" key="9">
    <source>
        <dbReference type="Proteomes" id="UP000297693"/>
    </source>
</evidence>
<dbReference type="PROSITE" id="PS50111">
    <property type="entry name" value="CHEMOTAXIS_TRANSDUC_2"/>
    <property type="match status" value="1"/>
</dbReference>
<feature type="transmembrane region" description="Helical" evidence="5">
    <location>
        <begin position="129"/>
        <end position="153"/>
    </location>
</feature>
<dbReference type="Proteomes" id="UP000297693">
    <property type="component" value="Unassembled WGS sequence"/>
</dbReference>
<gene>
    <name evidence="8" type="ORF">EHQ58_08140</name>
</gene>
<dbReference type="InterPro" id="IPR003660">
    <property type="entry name" value="HAMP_dom"/>
</dbReference>
<name>A0A4V3JRE6_9LEPT</name>
<keyword evidence="5" id="KW-0472">Membrane</keyword>
<dbReference type="OrthoDB" id="304661at2"/>
<feature type="transmembrane region" description="Helical" evidence="5">
    <location>
        <begin position="460"/>
        <end position="482"/>
    </location>
</feature>
<comment type="similarity">
    <text evidence="2">Belongs to the methyl-accepting chemotaxis (MCP) protein family.</text>
</comment>
<feature type="coiled-coil region" evidence="4">
    <location>
        <begin position="702"/>
        <end position="729"/>
    </location>
</feature>
<accession>A0A4V3JRE6</accession>
<dbReference type="SMART" id="SM00283">
    <property type="entry name" value="MA"/>
    <property type="match status" value="1"/>
</dbReference>